<protein>
    <submittedName>
        <fullName evidence="1">Reverse transcriptase (RNA-dependent DNA polymerase)</fullName>
    </submittedName>
</protein>
<keyword evidence="1" id="KW-0695">RNA-directed DNA polymerase</keyword>
<accession>A0A2T0LJZ2</accession>
<evidence type="ECO:0000313" key="2">
    <source>
        <dbReference type="Proteomes" id="UP000238312"/>
    </source>
</evidence>
<dbReference type="GO" id="GO:0003964">
    <property type="term" value="F:RNA-directed DNA polymerase activity"/>
    <property type="evidence" value="ECO:0007669"/>
    <property type="project" value="UniProtKB-KW"/>
</dbReference>
<proteinExistence type="predicted"/>
<keyword evidence="1" id="KW-0548">Nucleotidyltransferase</keyword>
<dbReference type="SUPFAM" id="SSF56672">
    <property type="entry name" value="DNA/RNA polymerases"/>
    <property type="match status" value="1"/>
</dbReference>
<dbReference type="EMBL" id="PVNG01000066">
    <property type="protein sequence ID" value="PRX42830.1"/>
    <property type="molecule type" value="Genomic_DNA"/>
</dbReference>
<dbReference type="PANTHER" id="PTHR34047:SF10">
    <property type="entry name" value="GROUP II INTRON-ASSOCIATED OPEN READING FRAME"/>
    <property type="match status" value="1"/>
</dbReference>
<gene>
    <name evidence="1" type="ORF">B0I32_1661</name>
</gene>
<dbReference type="AlphaFoldDB" id="A0A2T0LJZ2"/>
<dbReference type="InterPro" id="IPR051083">
    <property type="entry name" value="GrpII_Intron_Splice-Mob/Def"/>
</dbReference>
<sequence length="116" mass="13135">MIEIHESPRRARLVRRVFIPKANGKLRPLGIPVITDRAQQTRVRNALEPEWEARFEPKSYGFRLPRSREAVFSSTAARTTSDGAKAETPLDSVWSSGYFHWVGEPASRQAARSSEV</sequence>
<keyword evidence="2" id="KW-1185">Reference proteome</keyword>
<dbReference type="InterPro" id="IPR043502">
    <property type="entry name" value="DNA/RNA_pol_sf"/>
</dbReference>
<dbReference type="PANTHER" id="PTHR34047">
    <property type="entry name" value="NUCLEAR INTRON MATURASE 1, MITOCHONDRIAL-RELATED"/>
    <property type="match status" value="1"/>
</dbReference>
<reference evidence="1 2" key="1">
    <citation type="submission" date="2018-03" db="EMBL/GenBank/DDBJ databases">
        <title>Genomic Encyclopedia of Type Strains, Phase III (KMG-III): the genomes of soil and plant-associated and newly described type strains.</title>
        <authorList>
            <person name="Whitman W."/>
        </authorList>
    </citation>
    <scope>NUCLEOTIDE SEQUENCE [LARGE SCALE GENOMIC DNA]</scope>
    <source>
        <strain evidence="1 2">CGMCC 4.7104</strain>
    </source>
</reference>
<comment type="caution">
    <text evidence="1">The sequence shown here is derived from an EMBL/GenBank/DDBJ whole genome shotgun (WGS) entry which is preliminary data.</text>
</comment>
<evidence type="ECO:0000313" key="1">
    <source>
        <dbReference type="EMBL" id="PRX42830.1"/>
    </source>
</evidence>
<keyword evidence="1" id="KW-0808">Transferase</keyword>
<organism evidence="1 2">
    <name type="scientific">Nonomuraea fuscirosea</name>
    <dbReference type="NCBI Taxonomy" id="1291556"/>
    <lineage>
        <taxon>Bacteria</taxon>
        <taxon>Bacillati</taxon>
        <taxon>Actinomycetota</taxon>
        <taxon>Actinomycetes</taxon>
        <taxon>Streptosporangiales</taxon>
        <taxon>Streptosporangiaceae</taxon>
        <taxon>Nonomuraea</taxon>
    </lineage>
</organism>
<name>A0A2T0LJZ2_9ACTN</name>
<dbReference type="Proteomes" id="UP000238312">
    <property type="component" value="Unassembled WGS sequence"/>
</dbReference>